<evidence type="ECO:0000313" key="3">
    <source>
        <dbReference type="Proteomes" id="UP000792457"/>
    </source>
</evidence>
<dbReference type="Proteomes" id="UP000792457">
    <property type="component" value="Unassembled WGS sequence"/>
</dbReference>
<proteinExistence type="predicted"/>
<evidence type="ECO:0000259" key="1">
    <source>
        <dbReference type="SMART" id="SM01126"/>
    </source>
</evidence>
<keyword evidence="3" id="KW-1185">Reference proteome</keyword>
<organism evidence="2 3">
    <name type="scientific">Ladona fulva</name>
    <name type="common">Scarce chaser dragonfly</name>
    <name type="synonym">Libellula fulva</name>
    <dbReference type="NCBI Taxonomy" id="123851"/>
    <lineage>
        <taxon>Eukaryota</taxon>
        <taxon>Metazoa</taxon>
        <taxon>Ecdysozoa</taxon>
        <taxon>Arthropoda</taxon>
        <taxon>Hexapoda</taxon>
        <taxon>Insecta</taxon>
        <taxon>Pterygota</taxon>
        <taxon>Palaeoptera</taxon>
        <taxon>Odonata</taxon>
        <taxon>Epiprocta</taxon>
        <taxon>Anisoptera</taxon>
        <taxon>Libelluloidea</taxon>
        <taxon>Libellulidae</taxon>
        <taxon>Ladona</taxon>
    </lineage>
</organism>
<name>A0A8K0P274_LADFU</name>
<dbReference type="InterPro" id="IPR024445">
    <property type="entry name" value="Tnp_ISXO2-like"/>
</dbReference>
<dbReference type="InterPro" id="IPR053164">
    <property type="entry name" value="IS1016-like_transposase"/>
</dbReference>
<feature type="domain" description="ISXO2-like transposase" evidence="1">
    <location>
        <begin position="27"/>
        <end position="169"/>
    </location>
</feature>
<reference evidence="2" key="2">
    <citation type="submission" date="2017-10" db="EMBL/GenBank/DDBJ databases">
        <title>Ladona fulva Genome sequencing and assembly.</title>
        <authorList>
            <person name="Murali S."/>
            <person name="Richards S."/>
            <person name="Bandaranaike D."/>
            <person name="Bellair M."/>
            <person name="Blankenburg K."/>
            <person name="Chao H."/>
            <person name="Dinh H."/>
            <person name="Doddapaneni H."/>
            <person name="Dugan-Rocha S."/>
            <person name="Elkadiri S."/>
            <person name="Gnanaolivu R."/>
            <person name="Hernandez B."/>
            <person name="Skinner E."/>
            <person name="Javaid M."/>
            <person name="Lee S."/>
            <person name="Li M."/>
            <person name="Ming W."/>
            <person name="Munidasa M."/>
            <person name="Muniz J."/>
            <person name="Nguyen L."/>
            <person name="Hughes D."/>
            <person name="Osuji N."/>
            <person name="Pu L.-L."/>
            <person name="Puazo M."/>
            <person name="Qu C."/>
            <person name="Quiroz J."/>
            <person name="Raj R."/>
            <person name="Weissenberger G."/>
            <person name="Xin Y."/>
            <person name="Zou X."/>
            <person name="Han Y."/>
            <person name="Worley K."/>
            <person name="Muzny D."/>
            <person name="Gibbs R."/>
        </authorList>
    </citation>
    <scope>NUCLEOTIDE SEQUENCE</scope>
    <source>
        <strain evidence="2">Sampled in the wild</strain>
    </source>
</reference>
<dbReference type="PANTHER" id="PTHR47163">
    <property type="entry name" value="DDE_TNP_IS1595 DOMAIN-CONTAINING PROTEIN"/>
    <property type="match status" value="1"/>
</dbReference>
<dbReference type="OrthoDB" id="6611384at2759"/>
<sequence length="196" mass="22143">MSPNSFADWSSYVRDVCREDILASHTKLGGEGVVVEVDEALIGRRKSNVGRPLMGQWVLGGFERGSRKVFFSVIPDRSAATLLHHIRRNVAPGTTIITDCWKGYSSLRGDPSFRHLTVDHSENAVDPATGEHTLNIERVWREVKSFIPKYGRGLEQVEGYLAAYQWKRWHPKRGMRLHDFFAAVAKVYPPKPPSLS</sequence>
<dbReference type="NCBIfam" id="NF033547">
    <property type="entry name" value="transpos_IS1595"/>
    <property type="match status" value="1"/>
</dbReference>
<dbReference type="SMART" id="SM01126">
    <property type="entry name" value="DDE_Tnp_IS1595"/>
    <property type="match status" value="1"/>
</dbReference>
<dbReference type="Pfam" id="PF12762">
    <property type="entry name" value="DDE_Tnp_IS1595"/>
    <property type="match status" value="1"/>
</dbReference>
<protein>
    <recommendedName>
        <fullName evidence="1">ISXO2-like transposase domain-containing protein</fullName>
    </recommendedName>
</protein>
<dbReference type="AlphaFoldDB" id="A0A8K0P274"/>
<comment type="caution">
    <text evidence="2">The sequence shown here is derived from an EMBL/GenBank/DDBJ whole genome shotgun (WGS) entry which is preliminary data.</text>
</comment>
<reference evidence="2" key="1">
    <citation type="submission" date="2013-04" db="EMBL/GenBank/DDBJ databases">
        <authorList>
            <person name="Qu J."/>
            <person name="Murali S.C."/>
            <person name="Bandaranaike D."/>
            <person name="Bellair M."/>
            <person name="Blankenburg K."/>
            <person name="Chao H."/>
            <person name="Dinh H."/>
            <person name="Doddapaneni H."/>
            <person name="Downs B."/>
            <person name="Dugan-Rocha S."/>
            <person name="Elkadiri S."/>
            <person name="Gnanaolivu R.D."/>
            <person name="Hernandez B."/>
            <person name="Javaid M."/>
            <person name="Jayaseelan J.C."/>
            <person name="Lee S."/>
            <person name="Li M."/>
            <person name="Ming W."/>
            <person name="Munidasa M."/>
            <person name="Muniz J."/>
            <person name="Nguyen L."/>
            <person name="Ongeri F."/>
            <person name="Osuji N."/>
            <person name="Pu L.-L."/>
            <person name="Puazo M."/>
            <person name="Qu C."/>
            <person name="Quiroz J."/>
            <person name="Raj R."/>
            <person name="Weissenberger G."/>
            <person name="Xin Y."/>
            <person name="Zou X."/>
            <person name="Han Y."/>
            <person name="Richards S."/>
            <person name="Worley K."/>
            <person name="Muzny D."/>
            <person name="Gibbs R."/>
        </authorList>
    </citation>
    <scope>NUCLEOTIDE SEQUENCE</scope>
    <source>
        <strain evidence="2">Sampled in the wild</strain>
    </source>
</reference>
<dbReference type="EMBL" id="KZ308477">
    <property type="protein sequence ID" value="KAG8230332.1"/>
    <property type="molecule type" value="Genomic_DNA"/>
</dbReference>
<accession>A0A8K0P274</accession>
<gene>
    <name evidence="2" type="ORF">J437_LFUL000603</name>
</gene>
<evidence type="ECO:0000313" key="2">
    <source>
        <dbReference type="EMBL" id="KAG8230332.1"/>
    </source>
</evidence>
<dbReference type="PANTHER" id="PTHR47163:SF2">
    <property type="entry name" value="SI:DKEY-17M8.2"/>
    <property type="match status" value="1"/>
</dbReference>